<gene>
    <name evidence="1" type="ORF">LK12_04730</name>
</gene>
<dbReference type="OrthoDB" id="7597188at2"/>
<dbReference type="EMBL" id="JTDI01000001">
    <property type="protein sequence ID" value="KHK93554.1"/>
    <property type="molecule type" value="Genomic_DNA"/>
</dbReference>
<proteinExistence type="predicted"/>
<dbReference type="Proteomes" id="UP000031057">
    <property type="component" value="Unassembled WGS sequence"/>
</dbReference>
<keyword evidence="2" id="KW-1185">Reference proteome</keyword>
<organism evidence="1 2">
    <name type="scientific">Novosphingobium malaysiense</name>
    <dbReference type="NCBI Taxonomy" id="1348853"/>
    <lineage>
        <taxon>Bacteria</taxon>
        <taxon>Pseudomonadati</taxon>
        <taxon>Pseudomonadota</taxon>
        <taxon>Alphaproteobacteria</taxon>
        <taxon>Sphingomonadales</taxon>
        <taxon>Sphingomonadaceae</taxon>
        <taxon>Novosphingobium</taxon>
    </lineage>
</organism>
<name>A0A0B1ZVT4_9SPHN</name>
<dbReference type="AlphaFoldDB" id="A0A0B1ZVT4"/>
<accession>A0A0B1ZVT4</accession>
<comment type="caution">
    <text evidence="1">The sequence shown here is derived from an EMBL/GenBank/DDBJ whole genome shotgun (WGS) entry which is preliminary data.</text>
</comment>
<evidence type="ECO:0000313" key="1">
    <source>
        <dbReference type="EMBL" id="KHK93554.1"/>
    </source>
</evidence>
<protein>
    <submittedName>
        <fullName evidence="1">Uncharacterized protein</fullName>
    </submittedName>
</protein>
<dbReference type="RefSeq" id="WP_039279812.1">
    <property type="nucleotide sequence ID" value="NZ_JTDI01000001.1"/>
</dbReference>
<reference evidence="1 2" key="1">
    <citation type="submission" date="2014-10" db="EMBL/GenBank/DDBJ databases">
        <title>Genome sequence of Novosphingobium malaysiense MUSC 273(T).</title>
        <authorList>
            <person name="Lee L.-H."/>
        </authorList>
    </citation>
    <scope>NUCLEOTIDE SEQUENCE [LARGE SCALE GENOMIC DNA]</scope>
    <source>
        <strain evidence="1 2">MUSC 273</strain>
    </source>
</reference>
<evidence type="ECO:0000313" key="2">
    <source>
        <dbReference type="Proteomes" id="UP000031057"/>
    </source>
</evidence>
<sequence length="225" mass="24373">MTDFDLAIMGQGILPGIVALRLLAVGGHTRVLLITADEEVGGRGLELILVDRLAGPVRDLIDPMIVREWPGCYLDRGDGPVQSDERTVLVDPVQVWLELSARLDPAAIVTACDEVERAGRFMRWRRGHAFVDRVIDLEQWTGQPAETRIVGADAVEHLDLPIISDPACPSERTGAYQCIPLGDERMAIRNWTPPARASQGETDLGGGFLATSPDVYGLLNGIGSA</sequence>